<dbReference type="Proteomes" id="UP000245207">
    <property type="component" value="Unassembled WGS sequence"/>
</dbReference>
<sequence>MVVTTSTNAVDNPVDENIRAYVDSAIRSVNERIETMSRSLDEILLFHTQYASRTNSREGSSRFSRMNSEIARMFYSSGLAFSLAKNPYYIRSYTRAANSKHLAGYVPPGYNALRTSLLAKARRHIEGLLEPLKTAWMGKGVSIVSDGWTDAQRRPLINFMAASEGGPMFLSVVNCEGEYKDKYFICNLLKEFILSVGPQNVVQVITDNAPVCRSAGLLIENQFPHIFWTPYVVHTLNLALKNIYAAKNTQSNAETYEECSWITEVIGDVMAIKNFIVNHSMRLSMFNANSQLKLLSVAETRFASSIIMLKRFKLIKQGLLNMVVSPNWANYREDDVQKASFVKEKILHDLWWDNIDYIIAFTEPIYEMLRKADTDKPCLHLVYDWWDSMIENVKVVIYRYEGKKEEDVSPFYSIVHNILVDRWAKSNTPLHCLAHSLNPRYYSEEWLKESPNRLPPHRDKEIFDERLKCFKKYFPSEVERKVIAAEFAKFSGAVREFACTDSISNRRYLDPDLWWITYGSSTPMLQNLALKLLGQPCSSSCCERNWSTYSFINSLLRNKITPQRGEDLVFVHSNLRLLSRQSPEYTKGESNMWDLGADGFDTLDDVGILGMADLSLDEPKWKPCYSQPMIQLMLMMKISLASWL</sequence>
<dbReference type="AlphaFoldDB" id="A0A2U1MT20"/>
<dbReference type="EMBL" id="PKPP01004429">
    <property type="protein sequence ID" value="PWA64398.1"/>
    <property type="molecule type" value="Genomic_DNA"/>
</dbReference>
<evidence type="ECO:0000259" key="1">
    <source>
        <dbReference type="Pfam" id="PF04937"/>
    </source>
</evidence>
<protein>
    <submittedName>
        <fullName evidence="3">DUF659 domain-containing protein</fullName>
    </submittedName>
</protein>
<dbReference type="InterPro" id="IPR008906">
    <property type="entry name" value="HATC_C_dom"/>
</dbReference>
<dbReference type="InterPro" id="IPR012337">
    <property type="entry name" value="RNaseH-like_sf"/>
</dbReference>
<dbReference type="PANTHER" id="PTHR32166">
    <property type="entry name" value="OSJNBA0013A04.12 PROTEIN"/>
    <property type="match status" value="1"/>
</dbReference>
<dbReference type="GO" id="GO:0046983">
    <property type="term" value="F:protein dimerization activity"/>
    <property type="evidence" value="ECO:0007669"/>
    <property type="project" value="InterPro"/>
</dbReference>
<dbReference type="STRING" id="35608.A0A2U1MT20"/>
<dbReference type="Pfam" id="PF04937">
    <property type="entry name" value="DUF659"/>
    <property type="match status" value="1"/>
</dbReference>
<comment type="caution">
    <text evidence="3">The sequence shown here is derived from an EMBL/GenBank/DDBJ whole genome shotgun (WGS) entry which is preliminary data.</text>
</comment>
<organism evidence="3 4">
    <name type="scientific">Artemisia annua</name>
    <name type="common">Sweet wormwood</name>
    <dbReference type="NCBI Taxonomy" id="35608"/>
    <lineage>
        <taxon>Eukaryota</taxon>
        <taxon>Viridiplantae</taxon>
        <taxon>Streptophyta</taxon>
        <taxon>Embryophyta</taxon>
        <taxon>Tracheophyta</taxon>
        <taxon>Spermatophyta</taxon>
        <taxon>Magnoliopsida</taxon>
        <taxon>eudicotyledons</taxon>
        <taxon>Gunneridae</taxon>
        <taxon>Pentapetalae</taxon>
        <taxon>asterids</taxon>
        <taxon>campanulids</taxon>
        <taxon>Asterales</taxon>
        <taxon>Asteraceae</taxon>
        <taxon>Asteroideae</taxon>
        <taxon>Anthemideae</taxon>
        <taxon>Artemisiinae</taxon>
        <taxon>Artemisia</taxon>
    </lineage>
</organism>
<proteinExistence type="predicted"/>
<dbReference type="InterPro" id="IPR007021">
    <property type="entry name" value="DUF659"/>
</dbReference>
<dbReference type="Pfam" id="PF05699">
    <property type="entry name" value="Dimer_Tnp_hAT"/>
    <property type="match status" value="1"/>
</dbReference>
<feature type="domain" description="HAT C-terminal dimerisation" evidence="2">
    <location>
        <begin position="509"/>
        <end position="575"/>
    </location>
</feature>
<feature type="domain" description="DUF659" evidence="1">
    <location>
        <begin position="108"/>
        <end position="271"/>
    </location>
</feature>
<evidence type="ECO:0000313" key="3">
    <source>
        <dbReference type="EMBL" id="PWA64398.1"/>
    </source>
</evidence>
<evidence type="ECO:0000313" key="4">
    <source>
        <dbReference type="Proteomes" id="UP000245207"/>
    </source>
</evidence>
<dbReference type="SUPFAM" id="SSF53098">
    <property type="entry name" value="Ribonuclease H-like"/>
    <property type="match status" value="1"/>
</dbReference>
<gene>
    <name evidence="3" type="ORF">CTI12_AA207160</name>
</gene>
<evidence type="ECO:0000259" key="2">
    <source>
        <dbReference type="Pfam" id="PF05699"/>
    </source>
</evidence>
<accession>A0A2U1MT20</accession>
<keyword evidence="4" id="KW-1185">Reference proteome</keyword>
<reference evidence="3 4" key="1">
    <citation type="journal article" date="2018" name="Mol. Plant">
        <title>The genome of Artemisia annua provides insight into the evolution of Asteraceae family and artemisinin biosynthesis.</title>
        <authorList>
            <person name="Shen Q."/>
            <person name="Zhang L."/>
            <person name="Liao Z."/>
            <person name="Wang S."/>
            <person name="Yan T."/>
            <person name="Shi P."/>
            <person name="Liu M."/>
            <person name="Fu X."/>
            <person name="Pan Q."/>
            <person name="Wang Y."/>
            <person name="Lv Z."/>
            <person name="Lu X."/>
            <person name="Zhang F."/>
            <person name="Jiang W."/>
            <person name="Ma Y."/>
            <person name="Chen M."/>
            <person name="Hao X."/>
            <person name="Li L."/>
            <person name="Tang Y."/>
            <person name="Lv G."/>
            <person name="Zhou Y."/>
            <person name="Sun X."/>
            <person name="Brodelius P.E."/>
            <person name="Rose J.K.C."/>
            <person name="Tang K."/>
        </authorList>
    </citation>
    <scope>NUCLEOTIDE SEQUENCE [LARGE SCALE GENOMIC DNA]</scope>
    <source>
        <strain evidence="4">cv. Huhao1</strain>
        <tissue evidence="3">Leaf</tissue>
    </source>
</reference>
<name>A0A2U1MT20_ARTAN</name>
<dbReference type="OrthoDB" id="2017576at2759"/>
<dbReference type="PANTHER" id="PTHR32166:SF81">
    <property type="entry name" value="OS06G0658400 PROTEIN"/>
    <property type="match status" value="1"/>
</dbReference>